<dbReference type="RefSeq" id="WP_266123783.1">
    <property type="nucleotide sequence ID" value="NZ_JAJHNU010000005.1"/>
</dbReference>
<dbReference type="InterPro" id="IPR036188">
    <property type="entry name" value="FAD/NAD-bd_sf"/>
</dbReference>
<dbReference type="EMBL" id="JAJHNU010000005">
    <property type="protein sequence ID" value="MDN4122694.1"/>
    <property type="molecule type" value="Genomic_DNA"/>
</dbReference>
<dbReference type="Gene3D" id="3.30.9.10">
    <property type="entry name" value="D-Amino Acid Oxidase, subunit A, domain 2"/>
    <property type="match status" value="1"/>
</dbReference>
<evidence type="ECO:0000313" key="3">
    <source>
        <dbReference type="EMBL" id="MDN4122694.1"/>
    </source>
</evidence>
<evidence type="ECO:0000256" key="1">
    <source>
        <dbReference type="ARBA" id="ARBA00023002"/>
    </source>
</evidence>
<dbReference type="PANTHER" id="PTHR13847:SF287">
    <property type="entry name" value="FAD-DEPENDENT OXIDOREDUCTASE DOMAIN-CONTAINING PROTEIN 1"/>
    <property type="match status" value="1"/>
</dbReference>
<keyword evidence="1" id="KW-0560">Oxidoreductase</keyword>
<dbReference type="Gene3D" id="3.50.50.60">
    <property type="entry name" value="FAD/NAD(P)-binding domain"/>
    <property type="match status" value="1"/>
</dbReference>
<reference evidence="3" key="1">
    <citation type="submission" date="2021-11" db="EMBL/GenBank/DDBJ databases">
        <title>Draft genome sequence of Alcaligenes endophyticus type strain CCUG 75668T.</title>
        <authorList>
            <person name="Salva-Serra F."/>
            <person name="Duran R.E."/>
            <person name="Seeger M."/>
            <person name="Moore E.R.B."/>
            <person name="Jaen-Luchoro D."/>
        </authorList>
    </citation>
    <scope>NUCLEOTIDE SEQUENCE</scope>
    <source>
        <strain evidence="3">CCUG 75668</strain>
    </source>
</reference>
<accession>A0ABT8EN51</accession>
<evidence type="ECO:0000313" key="4">
    <source>
        <dbReference type="Proteomes" id="UP001168613"/>
    </source>
</evidence>
<dbReference type="Proteomes" id="UP001168613">
    <property type="component" value="Unassembled WGS sequence"/>
</dbReference>
<organism evidence="3 4">
    <name type="scientific">Alcaligenes endophyticus</name>
    <dbReference type="NCBI Taxonomy" id="1929088"/>
    <lineage>
        <taxon>Bacteria</taxon>
        <taxon>Pseudomonadati</taxon>
        <taxon>Pseudomonadota</taxon>
        <taxon>Betaproteobacteria</taxon>
        <taxon>Burkholderiales</taxon>
        <taxon>Alcaligenaceae</taxon>
        <taxon>Alcaligenes</taxon>
    </lineage>
</organism>
<comment type="caution">
    <text evidence="3">The sequence shown here is derived from an EMBL/GenBank/DDBJ whole genome shotgun (WGS) entry which is preliminary data.</text>
</comment>
<name>A0ABT8EN51_9BURK</name>
<keyword evidence="4" id="KW-1185">Reference proteome</keyword>
<dbReference type="PANTHER" id="PTHR13847">
    <property type="entry name" value="SARCOSINE DEHYDROGENASE-RELATED"/>
    <property type="match status" value="1"/>
</dbReference>
<protein>
    <submittedName>
        <fullName evidence="3">FAD-binding oxidoreductase</fullName>
    </submittedName>
</protein>
<gene>
    <name evidence="3" type="ORF">LMS43_15490</name>
</gene>
<dbReference type="Pfam" id="PF01266">
    <property type="entry name" value="DAO"/>
    <property type="match status" value="1"/>
</dbReference>
<proteinExistence type="predicted"/>
<dbReference type="InterPro" id="IPR006076">
    <property type="entry name" value="FAD-dep_OxRdtase"/>
</dbReference>
<sequence length="377" mass="41284">MRVDFLIIGAGMAGSALSFYLAQHAKVLVIDKTPGHVLNARGWACGIARTDGQPQLVRELCALSVPQLEQQGWSQWRPFLYTAAVGQGALLQQRQRLLQLTGEATRLVSAGHLRELLPVLRDDYLEGGLLLDQVLEVNALGMQSWLTEQAQQAGCRFLVDSAVTEAIYNAGRWHVRLANGMSLEASVLINAAGAGANDLAELCGVGAKDLVTSEYTHFLFDAEFDGVSRQNAVVAGIDASYTLRTLERHICLTSSLVPYVSTEQAQTMARRAQIDLAYSIYQLESVSRIRARFPVSSWVERLCQAKDGHYVVGWEPNSHPFFWFTAFGGSALHGLLAASELASHLLLQSRPRAALEALSWQAMQPGREIVPAGSWRV</sequence>
<dbReference type="SUPFAM" id="SSF51905">
    <property type="entry name" value="FAD/NAD(P)-binding domain"/>
    <property type="match status" value="1"/>
</dbReference>
<evidence type="ECO:0000259" key="2">
    <source>
        <dbReference type="Pfam" id="PF01266"/>
    </source>
</evidence>
<feature type="domain" description="FAD dependent oxidoreductase" evidence="2">
    <location>
        <begin position="4"/>
        <end position="343"/>
    </location>
</feature>